<dbReference type="GO" id="GO:0032981">
    <property type="term" value="P:mitochondrial respiratory chain complex I assembly"/>
    <property type="evidence" value="ECO:0007669"/>
    <property type="project" value="TreeGrafter"/>
</dbReference>
<dbReference type="Pfam" id="PF01266">
    <property type="entry name" value="DAO"/>
    <property type="match status" value="1"/>
</dbReference>
<organism evidence="5 6">
    <name type="scientific">Meloidogyne hapla</name>
    <name type="common">Root-knot nematode worm</name>
    <dbReference type="NCBI Taxonomy" id="6305"/>
    <lineage>
        <taxon>Eukaryota</taxon>
        <taxon>Metazoa</taxon>
        <taxon>Ecdysozoa</taxon>
        <taxon>Nematoda</taxon>
        <taxon>Chromadorea</taxon>
        <taxon>Rhabditida</taxon>
        <taxon>Tylenchina</taxon>
        <taxon>Tylenchomorpha</taxon>
        <taxon>Tylenchoidea</taxon>
        <taxon>Meloidogynidae</taxon>
        <taxon>Meloidogyninae</taxon>
        <taxon>Meloidogyne</taxon>
    </lineage>
</organism>
<comment type="function">
    <text evidence="3">Required for the assembly of the mitochondrial membrane respiratory chain NADH dehydrogenase (Complex I). Involved in mid-late stages of complex I assembly.</text>
</comment>
<dbReference type="PANTHER" id="PTHR13847">
    <property type="entry name" value="SARCOSINE DEHYDROGENASE-RELATED"/>
    <property type="match status" value="1"/>
</dbReference>
<evidence type="ECO:0000259" key="4">
    <source>
        <dbReference type="Pfam" id="PF01266"/>
    </source>
</evidence>
<feature type="domain" description="FAD dependent oxidoreductase" evidence="4">
    <location>
        <begin position="103"/>
        <end position="511"/>
    </location>
</feature>
<dbReference type="WBParaSite" id="MhA1_Contig353.frz3.gene17">
    <property type="protein sequence ID" value="MhA1_Contig353.frz3.gene17"/>
    <property type="gene ID" value="MhA1_Contig353.frz3.gene17"/>
</dbReference>
<dbReference type="InterPro" id="IPR036188">
    <property type="entry name" value="FAD/NAD-bd_sf"/>
</dbReference>
<dbReference type="InterPro" id="IPR006076">
    <property type="entry name" value="FAD-dep_OxRdtase"/>
</dbReference>
<reference evidence="6" key="1">
    <citation type="submission" date="2016-11" db="UniProtKB">
        <authorList>
            <consortium name="WormBaseParasite"/>
        </authorList>
    </citation>
    <scope>IDENTIFICATION</scope>
</reference>
<dbReference type="SUPFAM" id="SSF51905">
    <property type="entry name" value="FAD/NAD(P)-binding domain"/>
    <property type="match status" value="1"/>
</dbReference>
<dbReference type="Gene3D" id="3.30.9.10">
    <property type="entry name" value="D-Amino Acid Oxidase, subunit A, domain 2"/>
    <property type="match status" value="1"/>
</dbReference>
<dbReference type="PANTHER" id="PTHR13847:SF287">
    <property type="entry name" value="FAD-DEPENDENT OXIDOREDUCTASE DOMAIN-CONTAINING PROTEIN 1"/>
    <property type="match status" value="1"/>
</dbReference>
<evidence type="ECO:0000313" key="6">
    <source>
        <dbReference type="WBParaSite" id="MhA1_Contig353.frz3.gene17"/>
    </source>
</evidence>
<keyword evidence="1" id="KW-0560">Oxidoreductase</keyword>
<evidence type="ECO:0000256" key="1">
    <source>
        <dbReference type="ARBA" id="ARBA00023002"/>
    </source>
</evidence>
<protein>
    <recommendedName>
        <fullName evidence="2">FAD-dependent oxidoreductase domain-containing protein 1</fullName>
    </recommendedName>
</protein>
<accession>A0A1I8BPS5</accession>
<evidence type="ECO:0000256" key="2">
    <source>
        <dbReference type="ARBA" id="ARBA00039785"/>
    </source>
</evidence>
<sequence length="543" mass="62359">MNFNLIRFQHNLPNIFINSFRFLSLSQPKQWQKYENERYFGYEPSAEEPWKRIKHGLTYDLRRAARRYKEAKYDAFRRRYPINYMFKKDVMDYELLPMHVEFFVIGGGLTGSSIAYWIKQYCRDENITVTVLENTDNFTKTRSMLGSGVVSQQFSIPEMVDLAMFSAEFFRHAGEHLKILDNDPPDLNFLPVGVMHLARTQEEADAFKAAWKIQVDRGVHVALLNKEELKAKFPFMRFDDIVMGTLGLENEGVFDTWQLLSALREKNISLGVRYLKGDFEGVTSYNQVRGTPTYGGVSVEEANADSLNMYTINGVVIRPQMSGASPRPVNCYKIFNAAGPWAGEIAKKAGVGFKGEMMRIPLPIVCTRRTNFVVHAPEVPPLSMPILMDSNGIYCRPDTVGHNYICGRKPTKTDAVKNLKEEGQQINNSDEPPIDYNEFYEQVWPLLVERVPSFKNAKVINAWHSYEDVNMFDEAPIIGEHLVHENFIQVCGLGGYGPQMSIALGKMISERIYDKAYVTVNLRKFDMRRIMHGSRCKELFRCV</sequence>
<keyword evidence="5" id="KW-1185">Reference proteome</keyword>
<dbReference type="GO" id="GO:0005739">
    <property type="term" value="C:mitochondrion"/>
    <property type="evidence" value="ECO:0007669"/>
    <property type="project" value="GOC"/>
</dbReference>
<evidence type="ECO:0000313" key="5">
    <source>
        <dbReference type="Proteomes" id="UP000095281"/>
    </source>
</evidence>
<dbReference type="AlphaFoldDB" id="A0A1I8BPS5"/>
<proteinExistence type="predicted"/>
<dbReference type="Gene3D" id="3.50.50.60">
    <property type="entry name" value="FAD/NAD(P)-binding domain"/>
    <property type="match status" value="1"/>
</dbReference>
<name>A0A1I8BPS5_MELHA</name>
<dbReference type="OMA" id="PDHNALI"/>
<dbReference type="GO" id="GO:0016491">
    <property type="term" value="F:oxidoreductase activity"/>
    <property type="evidence" value="ECO:0007669"/>
    <property type="project" value="UniProtKB-KW"/>
</dbReference>
<dbReference type="Proteomes" id="UP000095281">
    <property type="component" value="Unplaced"/>
</dbReference>
<evidence type="ECO:0000256" key="3">
    <source>
        <dbReference type="ARBA" id="ARBA00046185"/>
    </source>
</evidence>